<evidence type="ECO:0000313" key="2">
    <source>
        <dbReference type="EMBL" id="JAD31985.1"/>
    </source>
</evidence>
<proteinExistence type="predicted"/>
<reference evidence="2" key="2">
    <citation type="journal article" date="2015" name="Data Brief">
        <title>Shoot transcriptome of the giant reed, Arundo donax.</title>
        <authorList>
            <person name="Barrero R.A."/>
            <person name="Guerrero F.D."/>
            <person name="Moolhuijzen P."/>
            <person name="Goolsby J.A."/>
            <person name="Tidwell J."/>
            <person name="Bellgard S.E."/>
            <person name="Bellgard M.I."/>
        </authorList>
    </citation>
    <scope>NUCLEOTIDE SEQUENCE</scope>
    <source>
        <tissue evidence="2">Shoot tissue taken approximately 20 cm above the soil surface</tissue>
    </source>
</reference>
<sequence>MAGDGRRTAHDAERREGKSELGAGGLLVAKERGRGPWKLRSVAAVL</sequence>
<reference evidence="2" key="1">
    <citation type="submission" date="2014-09" db="EMBL/GenBank/DDBJ databases">
        <authorList>
            <person name="Magalhaes I.L.F."/>
            <person name="Oliveira U."/>
            <person name="Santos F.R."/>
            <person name="Vidigal T.H.D.A."/>
            <person name="Brescovit A.D."/>
            <person name="Santos A.J."/>
        </authorList>
    </citation>
    <scope>NUCLEOTIDE SEQUENCE</scope>
    <source>
        <tissue evidence="2">Shoot tissue taken approximately 20 cm above the soil surface</tissue>
    </source>
</reference>
<name>A0A0A8Z5F3_ARUDO</name>
<dbReference type="AlphaFoldDB" id="A0A0A8Z5F3"/>
<protein>
    <submittedName>
        <fullName evidence="2">Uncharacterized protein</fullName>
    </submittedName>
</protein>
<feature type="region of interest" description="Disordered" evidence="1">
    <location>
        <begin position="1"/>
        <end position="27"/>
    </location>
</feature>
<accession>A0A0A8Z5F3</accession>
<dbReference type="EMBL" id="GBRH01265910">
    <property type="protein sequence ID" value="JAD31985.1"/>
    <property type="molecule type" value="Transcribed_RNA"/>
</dbReference>
<feature type="compositionally biased region" description="Basic and acidic residues" evidence="1">
    <location>
        <begin position="1"/>
        <end position="19"/>
    </location>
</feature>
<evidence type="ECO:0000256" key="1">
    <source>
        <dbReference type="SAM" id="MobiDB-lite"/>
    </source>
</evidence>
<organism evidence="2">
    <name type="scientific">Arundo donax</name>
    <name type="common">Giant reed</name>
    <name type="synonym">Donax arundinaceus</name>
    <dbReference type="NCBI Taxonomy" id="35708"/>
    <lineage>
        <taxon>Eukaryota</taxon>
        <taxon>Viridiplantae</taxon>
        <taxon>Streptophyta</taxon>
        <taxon>Embryophyta</taxon>
        <taxon>Tracheophyta</taxon>
        <taxon>Spermatophyta</taxon>
        <taxon>Magnoliopsida</taxon>
        <taxon>Liliopsida</taxon>
        <taxon>Poales</taxon>
        <taxon>Poaceae</taxon>
        <taxon>PACMAD clade</taxon>
        <taxon>Arundinoideae</taxon>
        <taxon>Arundineae</taxon>
        <taxon>Arundo</taxon>
    </lineage>
</organism>